<keyword evidence="1" id="KW-0862">Zinc</keyword>
<evidence type="ECO:0000259" key="2">
    <source>
        <dbReference type="PROSITE" id="PS51915"/>
    </source>
</evidence>
<dbReference type="InterPro" id="IPR012934">
    <property type="entry name" value="Znf_AD"/>
</dbReference>
<dbReference type="AlphaFoldDB" id="A0AAU9T7G6"/>
<sequence>MCDLLVCRVCLATDDVKLYNMYKFNLIEAYKNVIGDQISKTDDGLPEFICSYCTSLLLKFAAFKEKCCHTRSILMYASERQLTTNDIRSINEQYKLPYTISTNYPTINIEYSEHVVKEESSTTETQLEGTDVEKKKKKKKKSKNDLLIKLEDDSFNDINDSYDINDSDVNDDAEFKDIEVHILSKEEQLMEIEKRKTSSNYINSFYKCNYCG</sequence>
<feature type="binding site" evidence="1">
    <location>
        <position position="10"/>
    </location>
    <ligand>
        <name>Zn(2+)</name>
        <dbReference type="ChEBI" id="CHEBI:29105"/>
    </ligand>
</feature>
<comment type="caution">
    <text evidence="3">The sequence shown here is derived from an EMBL/GenBank/DDBJ whole genome shotgun (WGS) entry which is preliminary data.</text>
</comment>
<dbReference type="GO" id="GO:0005634">
    <property type="term" value="C:nucleus"/>
    <property type="evidence" value="ECO:0007669"/>
    <property type="project" value="InterPro"/>
</dbReference>
<protein>
    <recommendedName>
        <fullName evidence="2">ZAD domain-containing protein</fullName>
    </recommendedName>
</protein>
<feature type="binding site" evidence="1">
    <location>
        <position position="7"/>
    </location>
    <ligand>
        <name>Zn(2+)</name>
        <dbReference type="ChEBI" id="CHEBI:29105"/>
    </ligand>
</feature>
<evidence type="ECO:0000313" key="3">
    <source>
        <dbReference type="EMBL" id="CAH2083567.1"/>
    </source>
</evidence>
<keyword evidence="1" id="KW-0863">Zinc-finger</keyword>
<feature type="binding site" evidence="1">
    <location>
        <position position="53"/>
    </location>
    <ligand>
        <name>Zn(2+)</name>
        <dbReference type="ChEBI" id="CHEBI:29105"/>
    </ligand>
</feature>
<dbReference type="Proteomes" id="UP001153954">
    <property type="component" value="Unassembled WGS sequence"/>
</dbReference>
<accession>A0AAU9T7G6</accession>
<feature type="binding site" evidence="1">
    <location>
        <position position="50"/>
    </location>
    <ligand>
        <name>Zn(2+)</name>
        <dbReference type="ChEBI" id="CHEBI:29105"/>
    </ligand>
</feature>
<keyword evidence="1" id="KW-0479">Metal-binding</keyword>
<organism evidence="3 4">
    <name type="scientific">Euphydryas editha</name>
    <name type="common">Edith's checkerspot</name>
    <dbReference type="NCBI Taxonomy" id="104508"/>
    <lineage>
        <taxon>Eukaryota</taxon>
        <taxon>Metazoa</taxon>
        <taxon>Ecdysozoa</taxon>
        <taxon>Arthropoda</taxon>
        <taxon>Hexapoda</taxon>
        <taxon>Insecta</taxon>
        <taxon>Pterygota</taxon>
        <taxon>Neoptera</taxon>
        <taxon>Endopterygota</taxon>
        <taxon>Lepidoptera</taxon>
        <taxon>Glossata</taxon>
        <taxon>Ditrysia</taxon>
        <taxon>Papilionoidea</taxon>
        <taxon>Nymphalidae</taxon>
        <taxon>Nymphalinae</taxon>
        <taxon>Euphydryas</taxon>
    </lineage>
</organism>
<dbReference type="SMART" id="SM00868">
    <property type="entry name" value="zf-AD"/>
    <property type="match status" value="1"/>
</dbReference>
<keyword evidence="4" id="KW-1185">Reference proteome</keyword>
<evidence type="ECO:0000313" key="4">
    <source>
        <dbReference type="Proteomes" id="UP001153954"/>
    </source>
</evidence>
<reference evidence="3" key="1">
    <citation type="submission" date="2022-03" db="EMBL/GenBank/DDBJ databases">
        <authorList>
            <person name="Tunstrom K."/>
        </authorList>
    </citation>
    <scope>NUCLEOTIDE SEQUENCE</scope>
</reference>
<gene>
    <name evidence="3" type="ORF">EEDITHA_LOCUS226</name>
</gene>
<dbReference type="GO" id="GO:0008270">
    <property type="term" value="F:zinc ion binding"/>
    <property type="evidence" value="ECO:0007669"/>
    <property type="project" value="UniProtKB-UniRule"/>
</dbReference>
<name>A0AAU9T7G6_EUPED</name>
<dbReference type="EMBL" id="CAKOGL010000001">
    <property type="protein sequence ID" value="CAH2083567.1"/>
    <property type="molecule type" value="Genomic_DNA"/>
</dbReference>
<dbReference type="Pfam" id="PF07776">
    <property type="entry name" value="zf-AD"/>
    <property type="match status" value="1"/>
</dbReference>
<evidence type="ECO:0000256" key="1">
    <source>
        <dbReference type="PROSITE-ProRule" id="PRU01263"/>
    </source>
</evidence>
<proteinExistence type="predicted"/>
<feature type="domain" description="ZAD" evidence="2">
    <location>
        <begin position="5"/>
        <end position="77"/>
    </location>
</feature>
<dbReference type="Gene3D" id="3.40.1800.20">
    <property type="match status" value="1"/>
</dbReference>
<dbReference type="SUPFAM" id="SSF57716">
    <property type="entry name" value="Glucocorticoid receptor-like (DNA-binding domain)"/>
    <property type="match status" value="1"/>
</dbReference>
<dbReference type="PROSITE" id="PS51915">
    <property type="entry name" value="ZAD"/>
    <property type="match status" value="1"/>
</dbReference>